<keyword evidence="6" id="KW-0539">Nucleus</keyword>
<dbReference type="PANTHER" id="PTHR46543">
    <property type="entry name" value="ZINC FINGER CCHC DOMAIN-CONTAINING PROTEIN 7"/>
    <property type="match status" value="1"/>
</dbReference>
<feature type="region of interest" description="Disordered" evidence="10">
    <location>
        <begin position="429"/>
        <end position="450"/>
    </location>
</feature>
<evidence type="ECO:0000259" key="11">
    <source>
        <dbReference type="PROSITE" id="PS50158"/>
    </source>
</evidence>
<dbReference type="SUPFAM" id="SSF57756">
    <property type="entry name" value="Retrovirus zinc finger-like domains"/>
    <property type="match status" value="1"/>
</dbReference>
<evidence type="ECO:0000313" key="12">
    <source>
        <dbReference type="Proteomes" id="UP000504635"/>
    </source>
</evidence>
<feature type="compositionally biased region" description="Low complexity" evidence="10">
    <location>
        <begin position="340"/>
        <end position="355"/>
    </location>
</feature>
<dbReference type="OrthoDB" id="7608935at2759"/>
<dbReference type="GO" id="GO:0071037">
    <property type="term" value="P:nuclear polyadenylation-dependent snRNA catabolic process"/>
    <property type="evidence" value="ECO:0007669"/>
    <property type="project" value="TreeGrafter"/>
</dbReference>
<dbReference type="GO" id="GO:0003723">
    <property type="term" value="F:RNA binding"/>
    <property type="evidence" value="ECO:0007669"/>
    <property type="project" value="TreeGrafter"/>
</dbReference>
<keyword evidence="12" id="KW-1185">Reference proteome</keyword>
<dbReference type="GO" id="GO:0071035">
    <property type="term" value="P:nuclear polyadenylation-dependent rRNA catabolic process"/>
    <property type="evidence" value="ECO:0007669"/>
    <property type="project" value="TreeGrafter"/>
</dbReference>
<dbReference type="GO" id="GO:0071039">
    <property type="term" value="P:nuclear polyadenylation-dependent CUT catabolic process"/>
    <property type="evidence" value="ECO:0007669"/>
    <property type="project" value="TreeGrafter"/>
</dbReference>
<dbReference type="GeneID" id="115887331"/>
<dbReference type="InterPro" id="IPR051644">
    <property type="entry name" value="TRAMP_AT-DNA-binding"/>
</dbReference>
<dbReference type="GO" id="GO:0008270">
    <property type="term" value="F:zinc ion binding"/>
    <property type="evidence" value="ECO:0007669"/>
    <property type="project" value="UniProtKB-KW"/>
</dbReference>
<protein>
    <recommendedName>
        <fullName evidence="7">Zinc finger CCHC domain-containing protein 7</fullName>
    </recommendedName>
    <alternativeName>
        <fullName evidence="8">TRAMP-like complex RNA-binding factor ZCCHC7</fullName>
    </alternativeName>
</protein>
<dbReference type="GO" id="GO:0031499">
    <property type="term" value="C:TRAMP complex"/>
    <property type="evidence" value="ECO:0007669"/>
    <property type="project" value="TreeGrafter"/>
</dbReference>
<organism evidence="12 13">
    <name type="scientific">Sitophilus oryzae</name>
    <name type="common">Rice weevil</name>
    <name type="synonym">Curculio oryzae</name>
    <dbReference type="NCBI Taxonomy" id="7048"/>
    <lineage>
        <taxon>Eukaryota</taxon>
        <taxon>Metazoa</taxon>
        <taxon>Ecdysozoa</taxon>
        <taxon>Arthropoda</taxon>
        <taxon>Hexapoda</taxon>
        <taxon>Insecta</taxon>
        <taxon>Pterygota</taxon>
        <taxon>Neoptera</taxon>
        <taxon>Endopterygota</taxon>
        <taxon>Coleoptera</taxon>
        <taxon>Polyphaga</taxon>
        <taxon>Cucujiformia</taxon>
        <taxon>Curculionidae</taxon>
        <taxon>Dryophthorinae</taxon>
        <taxon>Sitophilus</taxon>
    </lineage>
</organism>
<evidence type="ECO:0000256" key="5">
    <source>
        <dbReference type="ARBA" id="ARBA00022833"/>
    </source>
</evidence>
<accession>A0A6J2YF79</accession>
<evidence type="ECO:0000256" key="4">
    <source>
        <dbReference type="ARBA" id="ARBA00022771"/>
    </source>
</evidence>
<dbReference type="GO" id="GO:0071031">
    <property type="term" value="P:nuclear mRNA surveillance of mRNA 3'-end processing"/>
    <property type="evidence" value="ECO:0007669"/>
    <property type="project" value="TreeGrafter"/>
</dbReference>
<feature type="compositionally biased region" description="Polar residues" evidence="10">
    <location>
        <begin position="320"/>
        <end position="337"/>
    </location>
</feature>
<evidence type="ECO:0000256" key="8">
    <source>
        <dbReference type="ARBA" id="ARBA00043023"/>
    </source>
</evidence>
<evidence type="ECO:0000256" key="1">
    <source>
        <dbReference type="ARBA" id="ARBA00004123"/>
    </source>
</evidence>
<keyword evidence="5" id="KW-0862">Zinc</keyword>
<feature type="domain" description="CCHC-type" evidence="11">
    <location>
        <begin position="624"/>
        <end position="640"/>
    </location>
</feature>
<comment type="subcellular location">
    <subcellularLocation>
        <location evidence="1">Nucleus</location>
    </subcellularLocation>
</comment>
<dbReference type="Gene3D" id="4.10.60.10">
    <property type="entry name" value="Zinc finger, CCHC-type"/>
    <property type="match status" value="2"/>
</dbReference>
<evidence type="ECO:0000256" key="10">
    <source>
        <dbReference type="SAM" id="MobiDB-lite"/>
    </source>
</evidence>
<feature type="region of interest" description="Disordered" evidence="10">
    <location>
        <begin position="311"/>
        <end position="414"/>
    </location>
</feature>
<reference evidence="13" key="1">
    <citation type="submission" date="2025-08" db="UniProtKB">
        <authorList>
            <consortium name="RefSeq"/>
        </authorList>
    </citation>
    <scope>IDENTIFICATION</scope>
    <source>
        <tissue evidence="13">Gonads</tissue>
    </source>
</reference>
<dbReference type="GO" id="GO:0071038">
    <property type="term" value="P:TRAMP-dependent tRNA surveillance pathway"/>
    <property type="evidence" value="ECO:0007669"/>
    <property type="project" value="TreeGrafter"/>
</dbReference>
<gene>
    <name evidence="13" type="primary">LOC115887331</name>
</gene>
<name>A0A6J2YF79_SITOR</name>
<dbReference type="RefSeq" id="XP_030762593.1">
    <property type="nucleotide sequence ID" value="XM_030906733.1"/>
</dbReference>
<proteinExistence type="predicted"/>
<sequence length="1126" mass="128457">MFLSEEAIDEDLEALLYAQIYYGKPDCRVNDGEISSTSSSILNNIHTSEKNIDSIQNSHKQITKNIPSNNSPQHKSLFMYSVKFQRKLDDFIKICPLSKKIQRDLRKLRSGQLSEEFLLEKLNRRLQISQLSNKKKEENYEDIVCLSSGSEDSDLQLVDLTDIFHGQSLTVNSSDQYFPSTMERENSNESDDEVIYIAPPPVPVIDIDESDPDTPNTETHEILNDFLVNEPNCSTENFNFSLHGVEFQNSDFARPANPSDIYETESSTSTSDFNKDSTRNFSNTVKTIVFNEVEFPKDSFAENNLESFGEMITPKRTKQKNYTSKQADSTTSSATKRSITDTSSESSSESDYETSNLQYNLPDLTPMNSDRSPQKLKKVNSELLTKTTKRSKRLTGQTTSDDIDKKKSKKRKKTTKILEVESDVNVGDLGTKNEHDLHDLEVSPPETSKYISDSNNLKEKKKKKLIDSENVLQKTKKKKKLFESNSLNKSVICNLNQEVKEPEAIDINNLALPEGEKKLSDDRAILVVHSSDSEEDFVSFEEIGDNIQLANTRNVDKKCLEVRDYSEFDINVLQSKMSGDPAKWEIISSDMTLLPNYPRGIKCRRCRQYGHLAVKCLSKPSPPKCSLCGRFGHFEPRCPNKVCFSCGNPGNFSTTFCWKCVEGRRAICNVCMIPGHYSEFCPDLWRRYHLTTQEGDLVSPKDGVVLKPQEQQWCSGCASQGHLEFQCNSYKWHREYPAASPEIFNYKNIYPVVNMPVAPKNIGLVEVSISSNLNQPELAKQNFENSSFQDIDKEQHPNDSQEQHSQNISNVYFPNSANQDNFQTNSPLLKSKSIIAQSPEKSQNSIIGDRTTCKINPLSLSNIDHTLNQNQNVINPYSLFNSAINKNTEFFQSVPRSSIISQLNNLQGSNNFGDPLYHSILVNLHSHNSTETPYQQVNVYNMPSVNIGQMPSLIDSDRYNFDKRHEISLSNHQADKQCETNDSHVNQFVHSVTKIFRVSSQECIKHFLSNELAKLDKLELSAKDVKRKMNIIDKLKKKKSATTNKSIKTQIHYLYRKINMFLFGVYKICNGKKYLDFLRNFLYNSGGVLKPTKRKALIDAYSYIFGGEHHNFNYRHYLNKSLVMQR</sequence>
<dbReference type="InterPro" id="IPR036875">
    <property type="entry name" value="Znf_CCHC_sf"/>
</dbReference>
<dbReference type="Proteomes" id="UP000504635">
    <property type="component" value="Unplaced"/>
</dbReference>
<evidence type="ECO:0000256" key="3">
    <source>
        <dbReference type="ARBA" id="ARBA00022737"/>
    </source>
</evidence>
<dbReference type="InterPro" id="IPR001878">
    <property type="entry name" value="Znf_CCHC"/>
</dbReference>
<dbReference type="PROSITE" id="PS50158">
    <property type="entry name" value="ZF_CCHC"/>
    <property type="match status" value="1"/>
</dbReference>
<evidence type="ECO:0000256" key="2">
    <source>
        <dbReference type="ARBA" id="ARBA00022723"/>
    </source>
</evidence>
<evidence type="ECO:0000256" key="7">
    <source>
        <dbReference type="ARBA" id="ARBA00041190"/>
    </source>
</evidence>
<evidence type="ECO:0000256" key="6">
    <source>
        <dbReference type="ARBA" id="ARBA00023242"/>
    </source>
</evidence>
<feature type="region of interest" description="Disordered" evidence="10">
    <location>
        <begin position="256"/>
        <end position="278"/>
    </location>
</feature>
<dbReference type="AlphaFoldDB" id="A0A6J2YF79"/>
<dbReference type="SMART" id="SM00343">
    <property type="entry name" value="ZnF_C2HC"/>
    <property type="match status" value="4"/>
</dbReference>
<dbReference type="GO" id="GO:0071036">
    <property type="term" value="P:nuclear polyadenylation-dependent snoRNA catabolic process"/>
    <property type="evidence" value="ECO:0007669"/>
    <property type="project" value="TreeGrafter"/>
</dbReference>
<keyword evidence="4 9" id="KW-0863">Zinc-finger</keyword>
<keyword evidence="3" id="KW-0677">Repeat</keyword>
<keyword evidence="2" id="KW-0479">Metal-binding</keyword>
<feature type="compositionally biased region" description="Basic and acidic residues" evidence="10">
    <location>
        <begin position="431"/>
        <end position="441"/>
    </location>
</feature>
<evidence type="ECO:0000256" key="9">
    <source>
        <dbReference type="PROSITE-ProRule" id="PRU00047"/>
    </source>
</evidence>
<evidence type="ECO:0000313" key="13">
    <source>
        <dbReference type="RefSeq" id="XP_030762593.1"/>
    </source>
</evidence>
<dbReference type="PANTHER" id="PTHR46543:SF1">
    <property type="entry name" value="ZINC FINGER CCHC DOMAIN-CONTAINING PROTEIN 7"/>
    <property type="match status" value="1"/>
</dbReference>